<dbReference type="Gene3D" id="3.40.50.2000">
    <property type="entry name" value="Glycogen Phosphorylase B"/>
    <property type="match status" value="1"/>
</dbReference>
<feature type="domain" description="Glycosyl transferase family 1" evidence="1">
    <location>
        <begin position="247"/>
        <end position="355"/>
    </location>
</feature>
<dbReference type="SUPFAM" id="SSF53756">
    <property type="entry name" value="UDP-Glycosyltransferase/glycogen phosphorylase"/>
    <property type="match status" value="1"/>
</dbReference>
<evidence type="ECO:0000313" key="3">
    <source>
        <dbReference type="Proteomes" id="UP000300879"/>
    </source>
</evidence>
<protein>
    <submittedName>
        <fullName evidence="2">Glycosyltransferase, group 1 family protein</fullName>
    </submittedName>
</protein>
<dbReference type="AlphaFoldDB" id="A0A4P8XPT1"/>
<dbReference type="KEGG" id="palo:E6C60_3798"/>
<dbReference type="Proteomes" id="UP000300879">
    <property type="component" value="Chromosome"/>
</dbReference>
<keyword evidence="2" id="KW-0808">Transferase</keyword>
<organism evidence="2 3">
    <name type="scientific">Paenibacillus algicola</name>
    <dbReference type="NCBI Taxonomy" id="2565926"/>
    <lineage>
        <taxon>Bacteria</taxon>
        <taxon>Bacillati</taxon>
        <taxon>Bacillota</taxon>
        <taxon>Bacilli</taxon>
        <taxon>Bacillales</taxon>
        <taxon>Paenibacillaceae</taxon>
        <taxon>Paenibacillus</taxon>
    </lineage>
</organism>
<dbReference type="Pfam" id="PF00534">
    <property type="entry name" value="Glycos_transf_1"/>
    <property type="match status" value="1"/>
</dbReference>
<dbReference type="CDD" id="cd01635">
    <property type="entry name" value="Glycosyltransferase_GTB-type"/>
    <property type="match status" value="1"/>
</dbReference>
<evidence type="ECO:0000313" key="2">
    <source>
        <dbReference type="EMBL" id="QCT04503.1"/>
    </source>
</evidence>
<gene>
    <name evidence="2" type="ORF">E6C60_3798</name>
</gene>
<keyword evidence="3" id="KW-1185">Reference proteome</keyword>
<dbReference type="GO" id="GO:0016757">
    <property type="term" value="F:glycosyltransferase activity"/>
    <property type="evidence" value="ECO:0007669"/>
    <property type="project" value="InterPro"/>
</dbReference>
<reference evidence="2 3" key="1">
    <citation type="submission" date="2019-05" db="EMBL/GenBank/DDBJ databases">
        <authorList>
            <person name="Chen C."/>
        </authorList>
    </citation>
    <scope>NUCLEOTIDE SEQUENCE [LARGE SCALE GENOMIC DNA]</scope>
    <source>
        <strain evidence="2 3">HB172198</strain>
    </source>
</reference>
<proteinExistence type="predicted"/>
<accession>A0A4P8XPT1</accession>
<dbReference type="PANTHER" id="PTHR46656">
    <property type="entry name" value="PUTATIVE-RELATED"/>
    <property type="match status" value="1"/>
</dbReference>
<dbReference type="PANTHER" id="PTHR46656:SF3">
    <property type="entry name" value="PUTATIVE-RELATED"/>
    <property type="match status" value="1"/>
</dbReference>
<name>A0A4P8XPT1_9BACL</name>
<sequence>MVLGFRVNRVCLLKESMVVLEIRKAIIRFIYRMIPIVKPITSVILSDKGKKKLKKFFLSTTSSGGHRASNLLPNSPMIEGINLIGYSRAEMGIGESCRIAANSISAAGIPFGIINFQGTSSARMEDLTWLSKEIKYPIYKINVFHINAEQMPELNVRYNDLLFKDRYNIGVWHWELPDFPEDWTDSFQYVDEIWAPSTFVAQALAIKSPVPVIKIPHSIEVTIKEYRDRKYYDLPENSFLFLTMYDVRSYQERKNPEASINAFKISFEPDDMSVGLVIKVNSYRSKSNEFLKLKSMIEGYRNIYIINETLSRNDVNALLNVCDSFISLHRSEGFGLGLAEAMYLGKPAIGTNWSSTTDFMNYDNSCLVKYTLVHPTRDFGPYKAYQYWAEPDINHASEFMKKLVDDNKFYTDIGSEGQTFIKKYYSPSSVGQEISKRLKYIGKWKFGGGI</sequence>
<dbReference type="EMBL" id="CP040396">
    <property type="protein sequence ID" value="QCT04503.1"/>
    <property type="molecule type" value="Genomic_DNA"/>
</dbReference>
<evidence type="ECO:0000259" key="1">
    <source>
        <dbReference type="Pfam" id="PF00534"/>
    </source>
</evidence>
<dbReference type="InterPro" id="IPR001296">
    <property type="entry name" value="Glyco_trans_1"/>
</dbReference>